<dbReference type="GO" id="GO:0005524">
    <property type="term" value="F:ATP binding"/>
    <property type="evidence" value="ECO:0007669"/>
    <property type="project" value="UniProtKB-UniRule"/>
</dbReference>
<keyword evidence="7 12" id="KW-0648">Protein biosynthesis</keyword>
<dbReference type="PANTHER" id="PTHR42753:SF2">
    <property type="entry name" value="PROLINE--TRNA LIGASE"/>
    <property type="match status" value="1"/>
</dbReference>
<dbReference type="InterPro" id="IPR050062">
    <property type="entry name" value="Pro-tRNA_synthetase"/>
</dbReference>
<sequence length="574" mass="65687">MKMSKLYMPTLREVPSEAELPSHKLLLRAGMIRKLVSGVYSYLPLGYRVIKKIENIVREEMDAIDSQEVLMSAIHPAELWQETGRWEDFGPEMFKFNDRHNREFCLGPTHEEIFTDLIRHEVKSYKQLPLSLYQIQTKYRDEKRPRFGLLRSREFIMKDAYTFDIDEEGMRKSYYDMWKAYEKIFERCGLKCKVVEGDSGAMGGSDSHEFTAISEYGESNIVYCDDCDYAATDEKAACLYEIESKNLEELSIEKVHTPNVKTIDDLTEFFSTTSDNFVKTLLYNVKDEVVAVLVPGNKELNEIKLLKIFKVPEHELFMAEESQVKEVTGAEVGFAGPINLKKDVRLLVDSRVTKMKNFIVGANETDYHIKNVNYGRDFTGEVIEDLLLVEEGDKCPKCGSILKMDRGIEVGNIFQLGTKYSEGLNATFLDENGKERKMLMGSYGIGVSRSMASIIEQYHDENGIIWPLSVAPYQVVVTIVNVKNEEQIQLGEELYKELSSLGIEVLLDDRNERAGVKFKDIDLIGIPIRVTVGKKASENIVEFSLRKEGNKQEINVNEVIDRIKEEFKNQGLSV</sequence>
<evidence type="ECO:0000256" key="2">
    <source>
        <dbReference type="ARBA" id="ARBA00011738"/>
    </source>
</evidence>
<dbReference type="SUPFAM" id="SSF55826">
    <property type="entry name" value="YbaK/ProRS associated domain"/>
    <property type="match status" value="1"/>
</dbReference>
<dbReference type="Pfam" id="PF00587">
    <property type="entry name" value="tRNA-synt_2b"/>
    <property type="match status" value="1"/>
</dbReference>
<dbReference type="Proteomes" id="UP000037267">
    <property type="component" value="Unassembled WGS sequence"/>
</dbReference>
<dbReference type="Gene3D" id="3.30.930.10">
    <property type="entry name" value="Bira Bifunctional Protein, Domain 2"/>
    <property type="match status" value="2"/>
</dbReference>
<dbReference type="PROSITE" id="PS50862">
    <property type="entry name" value="AA_TRNA_LIGASE_II"/>
    <property type="match status" value="1"/>
</dbReference>
<dbReference type="InterPro" id="IPR023717">
    <property type="entry name" value="Pro-tRNA-Synthase_IIa_type1"/>
</dbReference>
<dbReference type="CDD" id="cd04334">
    <property type="entry name" value="ProRS-INS"/>
    <property type="match status" value="1"/>
</dbReference>
<keyword evidence="5 12" id="KW-0547">Nucleotide-binding</keyword>
<evidence type="ECO:0000256" key="12">
    <source>
        <dbReference type="HAMAP-Rule" id="MF_01569"/>
    </source>
</evidence>
<evidence type="ECO:0000256" key="8">
    <source>
        <dbReference type="ARBA" id="ARBA00023146"/>
    </source>
</evidence>
<keyword evidence="8 12" id="KW-0030">Aminoacyl-tRNA synthetase</keyword>
<name>A0A0L0W8X7_GOTPU</name>
<dbReference type="CDD" id="cd00861">
    <property type="entry name" value="ProRS_anticodon_short"/>
    <property type="match status" value="1"/>
</dbReference>
<dbReference type="GO" id="GO:0006433">
    <property type="term" value="P:prolyl-tRNA aminoacylation"/>
    <property type="evidence" value="ECO:0007669"/>
    <property type="project" value="UniProtKB-UniRule"/>
</dbReference>
<comment type="function">
    <text evidence="10 12">Catalyzes the attachment of proline to tRNA(Pro) in a two-step reaction: proline is first activated by ATP to form Pro-AMP and then transferred to the acceptor end of tRNA(Pro). As ProRS can inadvertently accommodate and process non-cognate amino acids such as alanine and cysteine, to avoid such errors it has two additional distinct editing activities against alanine. One activity is designated as 'pretransfer' editing and involves the tRNA(Pro)-independent hydrolysis of activated Ala-AMP. The other activity is designated 'posttransfer' editing and involves deacylation of mischarged Ala-tRNA(Pro). The misacylated Cys-tRNA(Pro) is not edited by ProRS.</text>
</comment>
<dbReference type="FunFam" id="3.40.50.800:FF:000011">
    <property type="entry name" value="Proline--tRNA ligase"/>
    <property type="match status" value="1"/>
</dbReference>
<dbReference type="SUPFAM" id="SSF52954">
    <property type="entry name" value="Class II aaRS ABD-related"/>
    <property type="match status" value="1"/>
</dbReference>
<evidence type="ECO:0000256" key="11">
    <source>
        <dbReference type="ARBA" id="ARBA00060755"/>
    </source>
</evidence>
<dbReference type="InterPro" id="IPR002316">
    <property type="entry name" value="Pro-tRNA-ligase_IIa"/>
</dbReference>
<dbReference type="PATRIC" id="fig|1503.3.peg.47"/>
<dbReference type="InterPro" id="IPR004500">
    <property type="entry name" value="Pro-tRNA-synth_IIa_bac-type"/>
</dbReference>
<dbReference type="Pfam" id="PF04073">
    <property type="entry name" value="tRNA_edit"/>
    <property type="match status" value="1"/>
</dbReference>
<dbReference type="InterPro" id="IPR045864">
    <property type="entry name" value="aa-tRNA-synth_II/BPL/LPL"/>
</dbReference>
<comment type="similarity">
    <text evidence="11 12">Belongs to the class-II aminoacyl-tRNA synthetase family. ProS type 1 subfamily.</text>
</comment>
<dbReference type="NCBIfam" id="NF006625">
    <property type="entry name" value="PRK09194.1"/>
    <property type="match status" value="1"/>
</dbReference>
<dbReference type="STRING" id="1503.CLPU_10c00470"/>
<gene>
    <name evidence="12 14" type="primary">proS</name>
    <name evidence="14" type="ORF">CLPU_10c00470</name>
</gene>
<comment type="subcellular location">
    <subcellularLocation>
        <location evidence="1 12">Cytoplasm</location>
    </subcellularLocation>
</comment>
<dbReference type="PRINTS" id="PR01046">
    <property type="entry name" value="TRNASYNTHPRO"/>
</dbReference>
<evidence type="ECO:0000259" key="13">
    <source>
        <dbReference type="PROSITE" id="PS50862"/>
    </source>
</evidence>
<dbReference type="RefSeq" id="WP_050355643.1">
    <property type="nucleotide sequence ID" value="NZ_LGSS01000010.1"/>
</dbReference>
<dbReference type="InterPro" id="IPR002314">
    <property type="entry name" value="aa-tRNA-synt_IIb"/>
</dbReference>
<evidence type="ECO:0000256" key="7">
    <source>
        <dbReference type="ARBA" id="ARBA00022917"/>
    </source>
</evidence>
<accession>A0A0L0W8X7</accession>
<dbReference type="GO" id="GO:0140096">
    <property type="term" value="F:catalytic activity, acting on a protein"/>
    <property type="evidence" value="ECO:0007669"/>
    <property type="project" value="UniProtKB-ARBA"/>
</dbReference>
<comment type="catalytic activity">
    <reaction evidence="9 12">
        <text>tRNA(Pro) + L-proline + ATP = L-prolyl-tRNA(Pro) + AMP + diphosphate</text>
        <dbReference type="Rhea" id="RHEA:14305"/>
        <dbReference type="Rhea" id="RHEA-COMP:9700"/>
        <dbReference type="Rhea" id="RHEA-COMP:9702"/>
        <dbReference type="ChEBI" id="CHEBI:30616"/>
        <dbReference type="ChEBI" id="CHEBI:33019"/>
        <dbReference type="ChEBI" id="CHEBI:60039"/>
        <dbReference type="ChEBI" id="CHEBI:78442"/>
        <dbReference type="ChEBI" id="CHEBI:78532"/>
        <dbReference type="ChEBI" id="CHEBI:456215"/>
        <dbReference type="EC" id="6.1.1.15"/>
    </reaction>
</comment>
<dbReference type="GO" id="GO:0004827">
    <property type="term" value="F:proline-tRNA ligase activity"/>
    <property type="evidence" value="ECO:0007669"/>
    <property type="project" value="UniProtKB-UniRule"/>
</dbReference>
<evidence type="ECO:0000256" key="3">
    <source>
        <dbReference type="ARBA" id="ARBA00022490"/>
    </source>
</evidence>
<dbReference type="Pfam" id="PF03129">
    <property type="entry name" value="HGTP_anticodon"/>
    <property type="match status" value="1"/>
</dbReference>
<dbReference type="InterPro" id="IPR006195">
    <property type="entry name" value="aa-tRNA-synth_II"/>
</dbReference>
<dbReference type="GO" id="GO:0005829">
    <property type="term" value="C:cytosol"/>
    <property type="evidence" value="ECO:0007669"/>
    <property type="project" value="TreeGrafter"/>
</dbReference>
<comment type="caution">
    <text evidence="14">The sequence shown here is derived from an EMBL/GenBank/DDBJ whole genome shotgun (WGS) entry which is preliminary data.</text>
</comment>
<dbReference type="Gene3D" id="3.40.50.800">
    <property type="entry name" value="Anticodon-binding domain"/>
    <property type="match status" value="1"/>
</dbReference>
<dbReference type="OrthoDB" id="9809052at2"/>
<dbReference type="FunFam" id="3.30.930.10:FF:000065">
    <property type="entry name" value="Proline--tRNA ligase"/>
    <property type="match status" value="1"/>
</dbReference>
<keyword evidence="15" id="KW-1185">Reference proteome</keyword>
<feature type="domain" description="Aminoacyl-transfer RNA synthetases class-II family profile" evidence="13">
    <location>
        <begin position="33"/>
        <end position="467"/>
    </location>
</feature>
<evidence type="ECO:0000256" key="1">
    <source>
        <dbReference type="ARBA" id="ARBA00004496"/>
    </source>
</evidence>
<dbReference type="PANTHER" id="PTHR42753">
    <property type="entry name" value="MITOCHONDRIAL RIBOSOME PROTEIN L39/PROLYL-TRNA LIGASE FAMILY MEMBER"/>
    <property type="match status" value="1"/>
</dbReference>
<dbReference type="AlphaFoldDB" id="A0A0L0W8X7"/>
<reference evidence="15" key="1">
    <citation type="submission" date="2015-07" db="EMBL/GenBank/DDBJ databases">
        <title>Draft genome sequence of the purine-degrading Gottschalkia purinilyticum DSM 1384 (formerly Clostridium purinilyticum).</title>
        <authorList>
            <person name="Poehlein A."/>
            <person name="Schiel-Bengelsdorf B."/>
            <person name="Bengelsdorf F.R."/>
            <person name="Daniel R."/>
            <person name="Duerre P."/>
        </authorList>
    </citation>
    <scope>NUCLEOTIDE SEQUENCE [LARGE SCALE GENOMIC DNA]</scope>
    <source>
        <strain evidence="15">DSM 1384</strain>
    </source>
</reference>
<dbReference type="CDD" id="cd00779">
    <property type="entry name" value="ProRS_core_prok"/>
    <property type="match status" value="1"/>
</dbReference>
<dbReference type="SUPFAM" id="SSF55681">
    <property type="entry name" value="Class II aaRS and biotin synthetases"/>
    <property type="match status" value="1"/>
</dbReference>
<dbReference type="InterPro" id="IPR004154">
    <property type="entry name" value="Anticodon-bd"/>
</dbReference>
<dbReference type="HAMAP" id="MF_01569">
    <property type="entry name" value="Pro_tRNA_synth_type1"/>
    <property type="match status" value="1"/>
</dbReference>
<dbReference type="GO" id="GO:0002161">
    <property type="term" value="F:aminoacyl-tRNA deacylase activity"/>
    <property type="evidence" value="ECO:0007669"/>
    <property type="project" value="InterPro"/>
</dbReference>
<evidence type="ECO:0000256" key="5">
    <source>
        <dbReference type="ARBA" id="ARBA00022741"/>
    </source>
</evidence>
<dbReference type="InterPro" id="IPR044140">
    <property type="entry name" value="ProRS_anticodon_short"/>
</dbReference>
<dbReference type="FunFam" id="3.30.930.10:FF:000066">
    <property type="entry name" value="Proline--tRNA ligase"/>
    <property type="match status" value="1"/>
</dbReference>
<dbReference type="PIRSF" id="PIRSF001535">
    <property type="entry name" value="ProRS_1"/>
    <property type="match status" value="1"/>
</dbReference>
<dbReference type="InterPro" id="IPR007214">
    <property type="entry name" value="YbaK/aa-tRNA-synth-assoc-dom"/>
</dbReference>
<proteinExistence type="inferred from homology"/>
<keyword evidence="4 12" id="KW-0436">Ligase</keyword>
<keyword evidence="3 12" id="KW-0963">Cytoplasm</keyword>
<dbReference type="EMBL" id="LGSS01000010">
    <property type="protein sequence ID" value="KNF07993.1"/>
    <property type="molecule type" value="Genomic_DNA"/>
</dbReference>
<comment type="domain">
    <text evidence="12">Consists of three domains: the N-terminal catalytic domain, the editing domain and the C-terminal anticodon-binding domain.</text>
</comment>
<organism evidence="14 15">
    <name type="scientific">Gottschalkia purinilytica</name>
    <name type="common">Clostridium purinilyticum</name>
    <dbReference type="NCBI Taxonomy" id="1503"/>
    <lineage>
        <taxon>Bacteria</taxon>
        <taxon>Bacillati</taxon>
        <taxon>Bacillota</taxon>
        <taxon>Tissierellia</taxon>
        <taxon>Tissierellales</taxon>
        <taxon>Gottschalkiaceae</taxon>
        <taxon>Gottschalkia</taxon>
    </lineage>
</organism>
<evidence type="ECO:0000313" key="15">
    <source>
        <dbReference type="Proteomes" id="UP000037267"/>
    </source>
</evidence>
<dbReference type="InterPro" id="IPR033730">
    <property type="entry name" value="ProRS_core_prok"/>
</dbReference>
<evidence type="ECO:0000256" key="9">
    <source>
        <dbReference type="ARBA" id="ARBA00047671"/>
    </source>
</evidence>
<dbReference type="InterPro" id="IPR036754">
    <property type="entry name" value="YbaK/aa-tRNA-synt-asso_dom_sf"/>
</dbReference>
<keyword evidence="6 12" id="KW-0067">ATP-binding</keyword>
<comment type="subunit">
    <text evidence="2 12">Homodimer.</text>
</comment>
<evidence type="ECO:0000256" key="10">
    <source>
        <dbReference type="ARBA" id="ARBA00053664"/>
    </source>
</evidence>
<dbReference type="NCBIfam" id="TIGR00409">
    <property type="entry name" value="proS_fam_II"/>
    <property type="match status" value="1"/>
</dbReference>
<evidence type="ECO:0000313" key="14">
    <source>
        <dbReference type="EMBL" id="KNF07993.1"/>
    </source>
</evidence>
<evidence type="ECO:0000256" key="6">
    <source>
        <dbReference type="ARBA" id="ARBA00022840"/>
    </source>
</evidence>
<protein>
    <recommendedName>
        <fullName evidence="12">Proline--tRNA ligase</fullName>
        <ecNumber evidence="12">6.1.1.15</ecNumber>
    </recommendedName>
    <alternativeName>
        <fullName evidence="12">Prolyl-tRNA synthetase</fullName>
        <shortName evidence="12">ProRS</shortName>
    </alternativeName>
</protein>
<dbReference type="InterPro" id="IPR036621">
    <property type="entry name" value="Anticodon-bd_dom_sf"/>
</dbReference>
<evidence type="ECO:0000256" key="4">
    <source>
        <dbReference type="ARBA" id="ARBA00022598"/>
    </source>
</evidence>
<dbReference type="GO" id="GO:0016740">
    <property type="term" value="F:transferase activity"/>
    <property type="evidence" value="ECO:0007669"/>
    <property type="project" value="UniProtKB-ARBA"/>
</dbReference>
<dbReference type="EC" id="6.1.1.15" evidence="12"/>